<evidence type="ECO:0000313" key="2">
    <source>
        <dbReference type="Proteomes" id="UP000499080"/>
    </source>
</evidence>
<evidence type="ECO:0000313" key="1">
    <source>
        <dbReference type="EMBL" id="GBL91048.1"/>
    </source>
</evidence>
<evidence type="ECO:0008006" key="3">
    <source>
        <dbReference type="Google" id="ProtNLM"/>
    </source>
</evidence>
<dbReference type="AlphaFoldDB" id="A0A4Y2BG82"/>
<proteinExistence type="predicted"/>
<dbReference type="OrthoDB" id="6611281at2759"/>
<comment type="caution">
    <text evidence="1">The sequence shown here is derived from an EMBL/GenBank/DDBJ whole genome shotgun (WGS) entry which is preliminary data.</text>
</comment>
<protein>
    <recommendedName>
        <fullName evidence="3">Transposase Tc1-like domain-containing protein</fullName>
    </recommendedName>
</protein>
<dbReference type="Proteomes" id="UP000499080">
    <property type="component" value="Unassembled WGS sequence"/>
</dbReference>
<keyword evidence="2" id="KW-1185">Reference proteome</keyword>
<reference evidence="1 2" key="1">
    <citation type="journal article" date="2019" name="Sci. Rep.">
        <title>Orb-weaving spider Araneus ventricosus genome elucidates the spidroin gene catalogue.</title>
        <authorList>
            <person name="Kono N."/>
            <person name="Nakamura H."/>
            <person name="Ohtoshi R."/>
            <person name="Moran D.A.P."/>
            <person name="Shinohara A."/>
            <person name="Yoshida Y."/>
            <person name="Fujiwara M."/>
            <person name="Mori M."/>
            <person name="Tomita M."/>
            <person name="Arakawa K."/>
        </authorList>
    </citation>
    <scope>NUCLEOTIDE SEQUENCE [LARGE SCALE GENOMIC DNA]</scope>
</reference>
<organism evidence="1 2">
    <name type="scientific">Araneus ventricosus</name>
    <name type="common">Orbweaver spider</name>
    <name type="synonym">Epeira ventricosa</name>
    <dbReference type="NCBI Taxonomy" id="182803"/>
    <lineage>
        <taxon>Eukaryota</taxon>
        <taxon>Metazoa</taxon>
        <taxon>Ecdysozoa</taxon>
        <taxon>Arthropoda</taxon>
        <taxon>Chelicerata</taxon>
        <taxon>Arachnida</taxon>
        <taxon>Araneae</taxon>
        <taxon>Araneomorphae</taxon>
        <taxon>Entelegynae</taxon>
        <taxon>Araneoidea</taxon>
        <taxon>Araneidae</taxon>
        <taxon>Araneus</taxon>
    </lineage>
</organism>
<dbReference type="PANTHER" id="PTHR47326">
    <property type="entry name" value="TRANSPOSABLE ELEMENT TC3 TRANSPOSASE-LIKE PROTEIN"/>
    <property type="match status" value="1"/>
</dbReference>
<accession>A0A4Y2BG82</accession>
<dbReference type="EMBL" id="BGPR01000076">
    <property type="protein sequence ID" value="GBL91048.1"/>
    <property type="molecule type" value="Genomic_DNA"/>
</dbReference>
<dbReference type="PANTHER" id="PTHR47326:SF1">
    <property type="entry name" value="HTH PSQ-TYPE DOMAIN-CONTAINING PROTEIN"/>
    <property type="match status" value="1"/>
</dbReference>
<sequence length="171" mass="19540">MKTKEVPQLRRLRLKNLCKGPLLPQALRRTIARFKKIGHLGVQSGRGCKSTRSGVIEDVATAIVEQLVDKVVGCSSACAVSRHLDVPYSTLRNVLRKMVHFFSYKISHNQQLLAINKEKRLTFALTFLARVEVDASWPWQILWSNEVLFHLSVTVNTHNCCIWDTKNPRTF</sequence>
<gene>
    <name evidence="1" type="ORF">AVEN_184431_1</name>
</gene>
<name>A0A4Y2BG82_ARAVE</name>